<dbReference type="Proteomes" id="UP000525686">
    <property type="component" value="Unassembled WGS sequence"/>
</dbReference>
<comment type="caution">
    <text evidence="9">The sequence shown here is derived from an EMBL/GenBank/DDBJ whole genome shotgun (WGS) entry which is preliminary data.</text>
</comment>
<organism evidence="9 10">
    <name type="scientific">Streptomyces alkaliterrae</name>
    <dbReference type="NCBI Taxonomy" id="2213162"/>
    <lineage>
        <taxon>Bacteria</taxon>
        <taxon>Bacillati</taxon>
        <taxon>Actinomycetota</taxon>
        <taxon>Actinomycetes</taxon>
        <taxon>Kitasatosporales</taxon>
        <taxon>Streptomycetaceae</taxon>
        <taxon>Streptomyces</taxon>
    </lineage>
</organism>
<evidence type="ECO:0000256" key="4">
    <source>
        <dbReference type="ARBA" id="ARBA00022679"/>
    </source>
</evidence>
<evidence type="ECO:0000313" key="9">
    <source>
        <dbReference type="EMBL" id="MBB1254287.1"/>
    </source>
</evidence>
<evidence type="ECO:0000256" key="2">
    <source>
        <dbReference type="ARBA" id="ARBA00010488"/>
    </source>
</evidence>
<reference evidence="10" key="1">
    <citation type="submission" date="2020-05" db="EMBL/GenBank/DDBJ databases">
        <title>Classification of alakaliphilic streptomycetes isolated from an alkaline soil next to Lonar Crater, India and a proposal for the recognition of Streptomyces alkaliterrae sp. nov.</title>
        <authorList>
            <person name="Golinska P."/>
        </authorList>
    </citation>
    <scope>NUCLEOTIDE SEQUENCE [LARGE SCALE GENOMIC DNA]</scope>
    <source>
        <strain evidence="10">OF3</strain>
    </source>
</reference>
<proteinExistence type="inferred from homology"/>
<protein>
    <submittedName>
        <fullName evidence="9">Bifunctional glycosyltransferase family 2 protein/CDP-glycerol:glycerophosphate glycerophosphotransferase</fullName>
    </submittedName>
</protein>
<dbReference type="GO" id="GO:0016758">
    <property type="term" value="F:hexosyltransferase activity"/>
    <property type="evidence" value="ECO:0007669"/>
    <property type="project" value="UniProtKB-ARBA"/>
</dbReference>
<dbReference type="InterPro" id="IPR007554">
    <property type="entry name" value="Glycerophosphate_synth"/>
</dbReference>
<gene>
    <name evidence="9" type="ORF">H3146_13050</name>
</gene>
<dbReference type="CDD" id="cd00761">
    <property type="entry name" value="Glyco_tranf_GTA_type"/>
    <property type="match status" value="1"/>
</dbReference>
<dbReference type="PANTHER" id="PTHR22916:SF3">
    <property type="entry name" value="UDP-GLCNAC:BETAGAL BETA-1,3-N-ACETYLGLUCOSAMINYLTRANSFERASE-LIKE PROTEIN 1"/>
    <property type="match status" value="1"/>
</dbReference>
<feature type="region of interest" description="Disordered" evidence="7">
    <location>
        <begin position="706"/>
        <end position="758"/>
    </location>
</feature>
<dbReference type="AlphaFoldDB" id="A0A7W3WL37"/>
<keyword evidence="6" id="KW-0472">Membrane</keyword>
<dbReference type="GO" id="GO:0047355">
    <property type="term" value="F:CDP-glycerol glycerophosphotransferase activity"/>
    <property type="evidence" value="ECO:0007669"/>
    <property type="project" value="InterPro"/>
</dbReference>
<feature type="compositionally biased region" description="Basic and acidic residues" evidence="7">
    <location>
        <begin position="706"/>
        <end position="718"/>
    </location>
</feature>
<dbReference type="SUPFAM" id="SSF53448">
    <property type="entry name" value="Nucleotide-diphospho-sugar transferases"/>
    <property type="match status" value="1"/>
</dbReference>
<evidence type="ECO:0000259" key="8">
    <source>
        <dbReference type="Pfam" id="PF00535"/>
    </source>
</evidence>
<evidence type="ECO:0000313" key="10">
    <source>
        <dbReference type="Proteomes" id="UP000525686"/>
    </source>
</evidence>
<dbReference type="GO" id="GO:0005886">
    <property type="term" value="C:plasma membrane"/>
    <property type="evidence" value="ECO:0007669"/>
    <property type="project" value="UniProtKB-SubCell"/>
</dbReference>
<keyword evidence="5" id="KW-0777">Teichoic acid biosynthesis</keyword>
<dbReference type="Gene3D" id="3.40.50.11820">
    <property type="match status" value="1"/>
</dbReference>
<dbReference type="Pfam" id="PF00535">
    <property type="entry name" value="Glycos_transf_2"/>
    <property type="match status" value="1"/>
</dbReference>
<evidence type="ECO:0000256" key="3">
    <source>
        <dbReference type="ARBA" id="ARBA00022475"/>
    </source>
</evidence>
<dbReference type="EMBL" id="JABJWZ010000100">
    <property type="protein sequence ID" value="MBB1254287.1"/>
    <property type="molecule type" value="Genomic_DNA"/>
</dbReference>
<dbReference type="SUPFAM" id="SSF53756">
    <property type="entry name" value="UDP-Glycosyltransferase/glycogen phosphorylase"/>
    <property type="match status" value="1"/>
</dbReference>
<dbReference type="InterPro" id="IPR043148">
    <property type="entry name" value="TagF_C"/>
</dbReference>
<evidence type="ECO:0000256" key="6">
    <source>
        <dbReference type="ARBA" id="ARBA00023136"/>
    </source>
</evidence>
<feature type="non-terminal residue" evidence="9">
    <location>
        <position position="758"/>
    </location>
</feature>
<dbReference type="InterPro" id="IPR001173">
    <property type="entry name" value="Glyco_trans_2-like"/>
</dbReference>
<evidence type="ECO:0000256" key="7">
    <source>
        <dbReference type="SAM" id="MobiDB-lite"/>
    </source>
</evidence>
<dbReference type="PANTHER" id="PTHR22916">
    <property type="entry name" value="GLYCOSYLTRANSFERASE"/>
    <property type="match status" value="1"/>
</dbReference>
<comment type="subcellular location">
    <subcellularLocation>
        <location evidence="1">Cell membrane</location>
        <topology evidence="1">Peripheral membrane protein</topology>
    </subcellularLocation>
</comment>
<feature type="compositionally biased region" description="Basic residues" evidence="7">
    <location>
        <begin position="741"/>
        <end position="758"/>
    </location>
</feature>
<name>A0A7W3WL37_9ACTN</name>
<dbReference type="RefSeq" id="WP_181354454.1">
    <property type="nucleotide sequence ID" value="NZ_JABJWZ010000100.1"/>
</dbReference>
<dbReference type="InterPro" id="IPR029044">
    <property type="entry name" value="Nucleotide-diphossugar_trans"/>
</dbReference>
<dbReference type="Pfam" id="PF04464">
    <property type="entry name" value="Glyphos_transf"/>
    <property type="match status" value="1"/>
</dbReference>
<keyword evidence="4 9" id="KW-0808">Transferase</keyword>
<feature type="domain" description="Glycosyltransferase 2-like" evidence="8">
    <location>
        <begin position="5"/>
        <end position="126"/>
    </location>
</feature>
<keyword evidence="3" id="KW-1003">Cell membrane</keyword>
<dbReference type="Gene3D" id="3.90.550.10">
    <property type="entry name" value="Spore Coat Polysaccharide Biosynthesis Protein SpsA, Chain A"/>
    <property type="match status" value="1"/>
</dbReference>
<sequence>MPRFSVIVPVHQVQAYLPECLDSVLTQSFTDLELILVDDGSPPDCGELLADAAADPRVTVLRLPGPTGPGPARNAGLTYARGDYVLFLDSDDALTTGALQALAARLSETGEPDVLVFDHVRAFWHGGSDRGGGPLAPLAQREPQVFRLRDRPELLRLPTAVWNKVYRRHFLAARGLRLPPGAHEGVPWTWCTLLTAEAVTVLDRVCVVHRQRREGALLSGTTRRHFDVFGQYDRVFAFLDDHPELARWRPVLYRRMADHLAGLFLAPGRLPRAGRAEFFRRSSRLCLRHQSSAGRTNLAHVLVRLGARRTFSALWSLRALGRRLRAAGRSTRAAMLRLHHSVQCRRRLDPSLAVFLTHPADGRPVYDGDPAALEAKARELVPGLRTAWVADAAHAAELPPGVRRLQPGSAAYWSALARAKYLVSDGDFGARRHKRAGQVLLQTHQGTPLGRLGVELRDRSPRAARPARGDGMGAEAARLLERVEEWDYSLSANRHSTLAFERAYPGGYTTLEFGAPRNDVFFRATAEDVAGLRAELGVPPGVVAVLYAPAERDYLHGGAPPLELSRLASALGPGYVVLDGSAARRAAELCLAADALVTDYSPLMFDYAVLDRPIVVHAPDWETYRATRGSCLDLPNAAPGPVVRDLESLVACFREDLWRSARAAERRAAFRARFCPYDDGLAAERVVRSVFLDGARPAPVVPRELRRPVGVPGREDGARPVIHAARRGDGSSSPPPARASRASRPRPHRDARRPGRRI</sequence>
<evidence type="ECO:0000256" key="1">
    <source>
        <dbReference type="ARBA" id="ARBA00004202"/>
    </source>
</evidence>
<accession>A0A7W3WL37</accession>
<comment type="similarity">
    <text evidence="2">Belongs to the CDP-glycerol glycerophosphotransferase family.</text>
</comment>
<dbReference type="InterPro" id="IPR043149">
    <property type="entry name" value="TagF_N"/>
</dbReference>
<evidence type="ECO:0000256" key="5">
    <source>
        <dbReference type="ARBA" id="ARBA00022944"/>
    </source>
</evidence>
<dbReference type="GO" id="GO:0019350">
    <property type="term" value="P:teichoic acid biosynthetic process"/>
    <property type="evidence" value="ECO:0007669"/>
    <property type="project" value="UniProtKB-KW"/>
</dbReference>
<dbReference type="FunFam" id="3.90.550.10:FF:000196">
    <property type="entry name" value="Glycosyl transferase"/>
    <property type="match status" value="1"/>
</dbReference>
<dbReference type="Gene3D" id="3.40.50.12580">
    <property type="match status" value="2"/>
</dbReference>